<feature type="signal peptide" evidence="3">
    <location>
        <begin position="1"/>
        <end position="36"/>
    </location>
</feature>
<sequence length="865" mass="86810">MAAGRPPARARRMPALLAAALLALAAAWPGAGPAAAQEPAAPAPERAAAGDQGHAAVRDFAGCIAGASAASVLIVMDESASLVGFDDEPATDPEALRVAAARDFAGRMARYAQRSGAEIDVALAGFADGYVRRGDFTPLGVDGGGSTLDEEIGRFADRADGSYTNYEEGLDGAFAEFEGIGDECRAVLFFSDGKPTSSSWGSPMDPVCAAGGPVARLRAGGVRLFTIGLGAETDADLRRISEGECSAQPANGAHLPAADAAGLFAAFRAMIPAGAGRSREAVPIDEPFAFTLDDTVAPVELSAQPDRRTPAGALVPTLTPPGGEPVDLVEGDTAIGGARVTTRANPALPGMVDVSMERAGEGFAGRWAFGYRRAAGDAGAESYRVSLSILPGLRIDLPGAPGRGPLSLSTGDRLPVRLAGPDGAARAFAGDARLRAELLPADGSAPVPLAADLDIRSGTAEVPLDAVTGRLAGTLRMAATITTAAAGDAPGTELSPLTYAREASIAAPTAPKLPGSVTLELRGGAGAAEIPVTGPGKAWVAPGEFAVGDAVVSYAADHDAADPLELAPGETGVIRLEAEVADPVDRTFDAVALPVGVADAESGAEDTVAVPVRGSMSAPVDAAAFGLALVAALLLALLIPAAVVYLMKYLVGRIPARPGVLALRLPVRLDGGVLLRADRGGEFDVDHDEVLAAPRTTSRGRSIDLAGIRVAVRVGWNPVTPPRAVVAAAPSISDDGRRRGGAAELPPAVQDRWFVLGGGGDPDAATVVLALDERVTRARLAGIVAAVRRDGPARVRALAEEAGAPPPGGPAAPEHPAAPGGPVPGGGPGEAGGGSFGGPDGPVFGDGGSPYRGGFGPFGDGPRDG</sequence>
<dbReference type="OrthoDB" id="4424690at2"/>
<dbReference type="STRING" id="1437874.CSPHI_01385"/>
<reference evidence="5 6" key="1">
    <citation type="submission" date="2014-08" db="EMBL/GenBank/DDBJ databases">
        <title>Complete genome sequence of Corynebacterium sphenisci CECT 5990(T) (=DSM 44792(T)), isolated from healthy wild penguins.</title>
        <authorList>
            <person name="Ruckert C."/>
            <person name="Albersmeier A."/>
            <person name="Winkler A."/>
            <person name="Kalinowski J."/>
        </authorList>
    </citation>
    <scope>NUCLEOTIDE SEQUENCE [LARGE SCALE GENOMIC DNA]</scope>
    <source>
        <strain evidence="5 6">DSM 44792</strain>
    </source>
</reference>
<feature type="transmembrane region" description="Helical" evidence="2">
    <location>
        <begin position="622"/>
        <end position="647"/>
    </location>
</feature>
<accession>A0A1L7CVW5</accession>
<feature type="chain" id="PRO_5013290139" description="VWFA domain-containing protein" evidence="3">
    <location>
        <begin position="37"/>
        <end position="865"/>
    </location>
</feature>
<feature type="compositionally biased region" description="Low complexity" evidence="1">
    <location>
        <begin position="811"/>
        <end position="820"/>
    </location>
</feature>
<keyword evidence="2" id="KW-0472">Membrane</keyword>
<proteinExistence type="predicted"/>
<dbReference type="CDD" id="cd00198">
    <property type="entry name" value="vWFA"/>
    <property type="match status" value="1"/>
</dbReference>
<dbReference type="Gene3D" id="3.40.50.410">
    <property type="entry name" value="von Willebrand factor, type A domain"/>
    <property type="match status" value="1"/>
</dbReference>
<evidence type="ECO:0000256" key="1">
    <source>
        <dbReference type="SAM" id="MobiDB-lite"/>
    </source>
</evidence>
<dbReference type="SUPFAM" id="SSF53300">
    <property type="entry name" value="vWA-like"/>
    <property type="match status" value="1"/>
</dbReference>
<keyword evidence="3" id="KW-0732">Signal</keyword>
<dbReference type="RefSeq" id="WP_075691156.1">
    <property type="nucleotide sequence ID" value="NZ_CP009248.1"/>
</dbReference>
<feature type="domain" description="VWFA" evidence="4">
    <location>
        <begin position="71"/>
        <end position="241"/>
    </location>
</feature>
<dbReference type="AlphaFoldDB" id="A0A1L7CVW5"/>
<dbReference type="SMART" id="SM00327">
    <property type="entry name" value="VWA"/>
    <property type="match status" value="1"/>
</dbReference>
<feature type="region of interest" description="Disordered" evidence="1">
    <location>
        <begin position="801"/>
        <end position="865"/>
    </location>
</feature>
<dbReference type="InterPro" id="IPR036465">
    <property type="entry name" value="vWFA_dom_sf"/>
</dbReference>
<keyword evidence="2" id="KW-1133">Transmembrane helix</keyword>
<dbReference type="PROSITE" id="PS50234">
    <property type="entry name" value="VWFA"/>
    <property type="match status" value="1"/>
</dbReference>
<dbReference type="Proteomes" id="UP000185469">
    <property type="component" value="Chromosome"/>
</dbReference>
<evidence type="ECO:0000313" key="5">
    <source>
        <dbReference type="EMBL" id="APT89958.1"/>
    </source>
</evidence>
<protein>
    <recommendedName>
        <fullName evidence="4">VWFA domain-containing protein</fullName>
    </recommendedName>
</protein>
<feature type="compositionally biased region" description="Gly residues" evidence="1">
    <location>
        <begin position="823"/>
        <end position="859"/>
    </location>
</feature>
<keyword evidence="2" id="KW-0812">Transmembrane</keyword>
<dbReference type="KEGG" id="csph:CSPHI_01385"/>
<dbReference type="InterPro" id="IPR002035">
    <property type="entry name" value="VWF_A"/>
</dbReference>
<evidence type="ECO:0000259" key="4">
    <source>
        <dbReference type="PROSITE" id="PS50234"/>
    </source>
</evidence>
<dbReference type="EMBL" id="CP009248">
    <property type="protein sequence ID" value="APT89958.1"/>
    <property type="molecule type" value="Genomic_DNA"/>
</dbReference>
<evidence type="ECO:0000313" key="6">
    <source>
        <dbReference type="Proteomes" id="UP000185469"/>
    </source>
</evidence>
<name>A0A1L7CVW5_9CORY</name>
<gene>
    <name evidence="5" type="ORF">CSPHI_01385</name>
</gene>
<organism evidence="5 6">
    <name type="scientific">Corynebacterium sphenisci DSM 44792</name>
    <dbReference type="NCBI Taxonomy" id="1437874"/>
    <lineage>
        <taxon>Bacteria</taxon>
        <taxon>Bacillati</taxon>
        <taxon>Actinomycetota</taxon>
        <taxon>Actinomycetes</taxon>
        <taxon>Mycobacteriales</taxon>
        <taxon>Corynebacteriaceae</taxon>
        <taxon>Corynebacterium</taxon>
    </lineage>
</organism>
<evidence type="ECO:0000256" key="3">
    <source>
        <dbReference type="SAM" id="SignalP"/>
    </source>
</evidence>
<evidence type="ECO:0000256" key="2">
    <source>
        <dbReference type="SAM" id="Phobius"/>
    </source>
</evidence>
<keyword evidence="6" id="KW-1185">Reference proteome</keyword>